<dbReference type="SUPFAM" id="SSF51905">
    <property type="entry name" value="FAD/NAD(P)-binding domain"/>
    <property type="match status" value="1"/>
</dbReference>
<organism evidence="14 15">
    <name type="scientific">Haematococcus lacustris</name>
    <name type="common">Green alga</name>
    <name type="synonym">Haematococcus pluvialis</name>
    <dbReference type="NCBI Taxonomy" id="44745"/>
    <lineage>
        <taxon>Eukaryota</taxon>
        <taxon>Viridiplantae</taxon>
        <taxon>Chlorophyta</taxon>
        <taxon>core chlorophytes</taxon>
        <taxon>Chlorophyceae</taxon>
        <taxon>CS clade</taxon>
        <taxon>Chlamydomonadales</taxon>
        <taxon>Haematococcaceae</taxon>
        <taxon>Haematococcus</taxon>
    </lineage>
</organism>
<keyword evidence="6" id="KW-1015">Disulfide bond</keyword>
<dbReference type="FunFam" id="3.30.390.30:FF:000001">
    <property type="entry name" value="Dihydrolipoyl dehydrogenase"/>
    <property type="match status" value="1"/>
</dbReference>
<evidence type="ECO:0000256" key="11">
    <source>
        <dbReference type="RuleBase" id="RU003692"/>
    </source>
</evidence>
<dbReference type="PANTHER" id="PTHR22912">
    <property type="entry name" value="DISULFIDE OXIDOREDUCTASE"/>
    <property type="match status" value="1"/>
</dbReference>
<dbReference type="GO" id="GO:0004148">
    <property type="term" value="F:dihydrolipoyl dehydrogenase (NADH) activity"/>
    <property type="evidence" value="ECO:0007669"/>
    <property type="project" value="UniProtKB-EC"/>
</dbReference>
<keyword evidence="5 9" id="KW-0520">NAD</keyword>
<evidence type="ECO:0000313" key="15">
    <source>
        <dbReference type="Proteomes" id="UP000485058"/>
    </source>
</evidence>
<dbReference type="Pfam" id="PF07992">
    <property type="entry name" value="Pyr_redox_2"/>
    <property type="match status" value="2"/>
</dbReference>
<dbReference type="PRINTS" id="PR00411">
    <property type="entry name" value="PNDRDTASEI"/>
</dbReference>
<feature type="binding site" evidence="9">
    <location>
        <position position="147"/>
    </location>
    <ligand>
        <name>FAD</name>
        <dbReference type="ChEBI" id="CHEBI:57692"/>
    </ligand>
</feature>
<feature type="domain" description="FAD/NAD(P)-binding" evidence="13">
    <location>
        <begin position="263"/>
        <end position="337"/>
    </location>
</feature>
<feature type="domain" description="FAD/NAD(P)-binding" evidence="13">
    <location>
        <begin position="37"/>
        <end position="244"/>
    </location>
</feature>
<feature type="active site" description="Proton acceptor" evidence="8">
    <location>
        <position position="454"/>
    </location>
</feature>
<dbReference type="FunFam" id="3.50.50.60:FF:000001">
    <property type="entry name" value="Dihydrolipoyl dehydrogenase, mitochondrial"/>
    <property type="match status" value="1"/>
</dbReference>
<keyword evidence="4 11" id="KW-0560">Oxidoreductase</keyword>
<dbReference type="GO" id="GO:0045252">
    <property type="term" value="C:oxoglutarate dehydrogenase complex"/>
    <property type="evidence" value="ECO:0007669"/>
    <property type="project" value="TreeGrafter"/>
</dbReference>
<dbReference type="GO" id="GO:0006103">
    <property type="term" value="P:2-oxoglutarate metabolic process"/>
    <property type="evidence" value="ECO:0007669"/>
    <property type="project" value="TreeGrafter"/>
</dbReference>
<feature type="binding site" evidence="9">
    <location>
        <begin position="213"/>
        <end position="220"/>
    </location>
    <ligand>
        <name>NAD(+)</name>
        <dbReference type="ChEBI" id="CHEBI:57540"/>
    </ligand>
</feature>
<evidence type="ECO:0000256" key="9">
    <source>
        <dbReference type="PIRSR" id="PIRSR000350-3"/>
    </source>
</evidence>
<feature type="binding site" evidence="9">
    <location>
        <position position="236"/>
    </location>
    <ligand>
        <name>NAD(+)</name>
        <dbReference type="ChEBI" id="CHEBI:57540"/>
    </ligand>
</feature>
<dbReference type="Gene3D" id="3.30.390.30">
    <property type="match status" value="1"/>
</dbReference>
<evidence type="ECO:0000256" key="3">
    <source>
        <dbReference type="ARBA" id="ARBA00022827"/>
    </source>
</evidence>
<reference evidence="14 15" key="1">
    <citation type="submission" date="2020-02" db="EMBL/GenBank/DDBJ databases">
        <title>Draft genome sequence of Haematococcus lacustris strain NIES-144.</title>
        <authorList>
            <person name="Morimoto D."/>
            <person name="Nakagawa S."/>
            <person name="Yoshida T."/>
            <person name="Sawayama S."/>
        </authorList>
    </citation>
    <scope>NUCLEOTIDE SEQUENCE [LARGE SCALE GENOMIC DNA]</scope>
    <source>
        <strain evidence="14 15">NIES-144</strain>
    </source>
</reference>
<dbReference type="Gene3D" id="3.50.50.60">
    <property type="entry name" value="FAD/NAD(P)-binding domain"/>
    <property type="match status" value="2"/>
</dbReference>
<feature type="disulfide bond" description="Redox-active" evidence="10">
    <location>
        <begin position="74"/>
        <end position="79"/>
    </location>
</feature>
<feature type="binding site" evidence="9">
    <location>
        <position position="322"/>
    </location>
    <ligand>
        <name>FAD</name>
        <dbReference type="ChEBI" id="CHEBI:57692"/>
    </ligand>
</feature>
<comment type="cofactor">
    <cofactor evidence="9 11">
        <name>FAD</name>
        <dbReference type="ChEBI" id="CHEBI:57692"/>
    </cofactor>
    <text evidence="9 11">Binds 1 FAD per subunit.</text>
</comment>
<dbReference type="PIRSF" id="PIRSF000350">
    <property type="entry name" value="Mercury_reductase_MerA"/>
    <property type="match status" value="1"/>
</dbReference>
<evidence type="ECO:0000256" key="7">
    <source>
        <dbReference type="ARBA" id="ARBA00023284"/>
    </source>
</evidence>
<gene>
    <name evidence="14" type="ORF">HaLaN_24663</name>
</gene>
<dbReference type="EC" id="1.8.1.4" evidence="11"/>
<keyword evidence="15" id="KW-1185">Reference proteome</keyword>
<comment type="catalytic activity">
    <reaction evidence="11">
        <text>N(6)-[(R)-dihydrolipoyl]-L-lysyl-[protein] + NAD(+) = N(6)-[(R)-lipoyl]-L-lysyl-[protein] + NADH + H(+)</text>
        <dbReference type="Rhea" id="RHEA:15045"/>
        <dbReference type="Rhea" id="RHEA-COMP:10474"/>
        <dbReference type="Rhea" id="RHEA-COMP:10475"/>
        <dbReference type="ChEBI" id="CHEBI:15378"/>
        <dbReference type="ChEBI" id="CHEBI:57540"/>
        <dbReference type="ChEBI" id="CHEBI:57945"/>
        <dbReference type="ChEBI" id="CHEBI:83099"/>
        <dbReference type="ChEBI" id="CHEBI:83100"/>
        <dbReference type="EC" id="1.8.1.4"/>
    </reaction>
</comment>
<dbReference type="InterPro" id="IPR016156">
    <property type="entry name" value="FAD/NAD-linked_Rdtase_dimer_sf"/>
</dbReference>
<dbReference type="Pfam" id="PF02852">
    <property type="entry name" value="Pyr_redox_dim"/>
    <property type="match status" value="1"/>
</dbReference>
<dbReference type="InterPro" id="IPR050151">
    <property type="entry name" value="Class-I_Pyr_Nuc-Dis_Oxidored"/>
</dbReference>
<feature type="domain" description="Pyridine nucleotide-disulphide oxidoreductase dimerisation" evidence="12">
    <location>
        <begin position="356"/>
        <end position="465"/>
    </location>
</feature>
<feature type="binding site" evidence="9">
    <location>
        <begin position="176"/>
        <end position="178"/>
    </location>
    <ligand>
        <name>FAD</name>
        <dbReference type="ChEBI" id="CHEBI:57692"/>
    </ligand>
</feature>
<comment type="caution">
    <text evidence="14">The sequence shown here is derived from an EMBL/GenBank/DDBJ whole genome shotgun (WGS) entry which is preliminary data.</text>
</comment>
<dbReference type="Proteomes" id="UP000485058">
    <property type="component" value="Unassembled WGS sequence"/>
</dbReference>
<dbReference type="InterPro" id="IPR012999">
    <property type="entry name" value="Pyr_OxRdtase_I_AS"/>
</dbReference>
<keyword evidence="9" id="KW-0547">Nucleotide-binding</keyword>
<dbReference type="EMBL" id="BLLF01003148">
    <property type="protein sequence ID" value="GFH26501.1"/>
    <property type="molecule type" value="Genomic_DNA"/>
</dbReference>
<evidence type="ECO:0000256" key="2">
    <source>
        <dbReference type="ARBA" id="ARBA00022630"/>
    </source>
</evidence>
<dbReference type="PANTHER" id="PTHR22912:SF223">
    <property type="entry name" value="DIHYDROLIPOYL DEHYDROGENASE 1, MITOCHONDRIAL"/>
    <property type="match status" value="1"/>
</dbReference>
<dbReference type="InterPro" id="IPR036188">
    <property type="entry name" value="FAD/NAD-bd_sf"/>
</dbReference>
<proteinExistence type="inferred from homology"/>
<dbReference type="PRINTS" id="PR00368">
    <property type="entry name" value="FADPNR"/>
</dbReference>
<dbReference type="SUPFAM" id="SSF55424">
    <property type="entry name" value="FAD/NAD-linked reductases, dimerisation (C-terminal) domain"/>
    <property type="match status" value="1"/>
</dbReference>
<evidence type="ECO:0000259" key="13">
    <source>
        <dbReference type="Pfam" id="PF07992"/>
    </source>
</evidence>
<protein>
    <recommendedName>
        <fullName evidence="11">Dihydrolipoyl dehydrogenase</fullName>
        <ecNumber evidence="11">1.8.1.4</ecNumber>
    </recommendedName>
</protein>
<keyword evidence="7 11" id="KW-0676">Redox-active center</keyword>
<accession>A0A699ZVK6</accession>
<feature type="binding site" evidence="9">
    <location>
        <begin position="328"/>
        <end position="331"/>
    </location>
    <ligand>
        <name>FAD</name>
        <dbReference type="ChEBI" id="CHEBI:57692"/>
    </ligand>
</feature>
<dbReference type="GO" id="GO:0050660">
    <property type="term" value="F:flavin adenine dinucleotide binding"/>
    <property type="evidence" value="ECO:0007669"/>
    <property type="project" value="InterPro"/>
</dbReference>
<feature type="binding site" evidence="9">
    <location>
        <position position="83"/>
    </location>
    <ligand>
        <name>FAD</name>
        <dbReference type="ChEBI" id="CHEBI:57692"/>
    </ligand>
</feature>
<evidence type="ECO:0000256" key="5">
    <source>
        <dbReference type="ARBA" id="ARBA00023027"/>
    </source>
</evidence>
<dbReference type="InterPro" id="IPR004099">
    <property type="entry name" value="Pyr_nucl-diS_OxRdtase_dimer"/>
</dbReference>
<dbReference type="NCBIfam" id="TIGR01350">
    <property type="entry name" value="lipoamide_DH"/>
    <property type="match status" value="1"/>
</dbReference>
<dbReference type="InterPro" id="IPR006258">
    <property type="entry name" value="Lipoamide_DH"/>
</dbReference>
<dbReference type="AlphaFoldDB" id="A0A699ZVK6"/>
<dbReference type="PROSITE" id="PS00076">
    <property type="entry name" value="PYRIDINE_REDOX_1"/>
    <property type="match status" value="1"/>
</dbReference>
<evidence type="ECO:0000256" key="6">
    <source>
        <dbReference type="ARBA" id="ARBA00023157"/>
    </source>
</evidence>
<evidence type="ECO:0000256" key="4">
    <source>
        <dbReference type="ARBA" id="ARBA00023002"/>
    </source>
</evidence>
<feature type="binding site" evidence="9">
    <location>
        <position position="281"/>
    </location>
    <ligand>
        <name>NAD(+)</name>
        <dbReference type="ChEBI" id="CHEBI:57540"/>
    </ligand>
</feature>
<evidence type="ECO:0000259" key="12">
    <source>
        <dbReference type="Pfam" id="PF02852"/>
    </source>
</evidence>
<keyword evidence="3 9" id="KW-0274">FAD</keyword>
<name>A0A699ZVK6_HAELA</name>
<comment type="similarity">
    <text evidence="1 11">Belongs to the class-I pyridine nucleotide-disulfide oxidoreductase family.</text>
</comment>
<evidence type="ECO:0000256" key="8">
    <source>
        <dbReference type="PIRSR" id="PIRSR000350-2"/>
    </source>
</evidence>
<evidence type="ECO:0000256" key="10">
    <source>
        <dbReference type="PIRSR" id="PIRSR000350-4"/>
    </source>
</evidence>
<evidence type="ECO:0000313" key="14">
    <source>
        <dbReference type="EMBL" id="GFH26501.1"/>
    </source>
</evidence>
<dbReference type="InterPro" id="IPR023753">
    <property type="entry name" value="FAD/NAD-binding_dom"/>
</dbReference>
<dbReference type="InterPro" id="IPR001100">
    <property type="entry name" value="Pyr_nuc-diS_OxRdtase"/>
</dbReference>
<dbReference type="GO" id="GO:0005739">
    <property type="term" value="C:mitochondrion"/>
    <property type="evidence" value="ECO:0007669"/>
    <property type="project" value="TreeGrafter"/>
</dbReference>
<keyword evidence="2 11" id="KW-0285">Flavoprotein</keyword>
<sequence length="476" mass="49931">MLLLHQLARNGPRVAWDRLPNAVSQAVRGFASTQQLDCVVIGGGPGGYVASIKAGQLGLKTACVEGRGALGGTCLNVGCIPSKALLNASHKYHDALHHMASYGVIVGDVKIDWPAMQKQKDVAVSGLTKGIEGLLKKNKVEYVKGWGKVTGPNSVEVTLADGSSTTLQTKNILIATGSEVTPMPGITMDEEKFVSSTGALALKELPKSMIVIGGGYIGLEMGSVYARLGAKVTVVEFLDNIVPSMVVKGELVDGRPTLTVEPSKGGPATQLDADVVLVSIGRRPYVKGLGLEAAGVKLDARGRVQVDDHFRTNVPSIYAIGDVIPGPMLAHKAEEDGVAAVEIMAGRAGHVNYNTVPSICYTHPEVAQVGMTEDEAKKAGIAYKVGKFSMMANSRARAQDDSEGLVKMIADAKTDKLLGAHIMAPSAGEMIHEVVVALEYGASTEDIARTCHGHPTLSEAVKEAALATAFGKPIHM</sequence>
<evidence type="ECO:0000256" key="1">
    <source>
        <dbReference type="ARBA" id="ARBA00007532"/>
    </source>
</evidence>
<comment type="miscellaneous">
    <text evidence="11">The active site is a redox-active disulfide bond.</text>
</comment>